<keyword evidence="1" id="KW-1133">Transmembrane helix</keyword>
<dbReference type="NCBIfam" id="TIGR02281">
    <property type="entry name" value="clan_AA_DTGA"/>
    <property type="match status" value="1"/>
</dbReference>
<reference evidence="2 3" key="1">
    <citation type="submission" date="2018-06" db="EMBL/GenBank/DDBJ databases">
        <authorList>
            <consortium name="Pathogen Informatics"/>
            <person name="Doyle S."/>
        </authorList>
    </citation>
    <scope>NUCLEOTIDE SEQUENCE [LARGE SCALE GENOMIC DNA]</scope>
    <source>
        <strain evidence="2 3">NCTC13315</strain>
    </source>
</reference>
<name>A0A378I4M3_9GAMM</name>
<keyword evidence="1" id="KW-0472">Membrane</keyword>
<dbReference type="CDD" id="cd05483">
    <property type="entry name" value="retropepsin_like_bacteria"/>
    <property type="match status" value="1"/>
</dbReference>
<dbReference type="InterPro" id="IPR034122">
    <property type="entry name" value="Retropepsin-like_bacterial"/>
</dbReference>
<accession>A0A378I4M3</accession>
<proteinExistence type="predicted"/>
<evidence type="ECO:0000313" key="2">
    <source>
        <dbReference type="EMBL" id="STX29646.1"/>
    </source>
</evidence>
<organism evidence="2 3">
    <name type="scientific">Legionella beliardensis</name>
    <dbReference type="NCBI Taxonomy" id="91822"/>
    <lineage>
        <taxon>Bacteria</taxon>
        <taxon>Pseudomonadati</taxon>
        <taxon>Pseudomonadota</taxon>
        <taxon>Gammaproteobacteria</taxon>
        <taxon>Legionellales</taxon>
        <taxon>Legionellaceae</taxon>
        <taxon>Legionella</taxon>
    </lineage>
</organism>
<feature type="transmembrane region" description="Helical" evidence="1">
    <location>
        <begin position="12"/>
        <end position="32"/>
    </location>
</feature>
<dbReference type="EMBL" id="UGNV01000001">
    <property type="protein sequence ID" value="STX29646.1"/>
    <property type="molecule type" value="Genomic_DNA"/>
</dbReference>
<evidence type="ECO:0000256" key="1">
    <source>
        <dbReference type="SAM" id="Phobius"/>
    </source>
</evidence>
<dbReference type="InterPro" id="IPR011969">
    <property type="entry name" value="Clan_AA_Asp_peptidase_C"/>
</dbReference>
<dbReference type="PROSITE" id="PS00141">
    <property type="entry name" value="ASP_PROTEASE"/>
    <property type="match status" value="1"/>
</dbReference>
<keyword evidence="1" id="KW-0812">Transmembrane</keyword>
<dbReference type="SUPFAM" id="SSF50630">
    <property type="entry name" value="Acid proteases"/>
    <property type="match status" value="1"/>
</dbReference>
<gene>
    <name evidence="2" type="ORF">NCTC13315_02198</name>
</gene>
<keyword evidence="2" id="KW-0645">Protease</keyword>
<keyword evidence="2" id="KW-0378">Hydrolase</keyword>
<dbReference type="InterPro" id="IPR001969">
    <property type="entry name" value="Aspartic_peptidase_AS"/>
</dbReference>
<dbReference type="Pfam" id="PF13975">
    <property type="entry name" value="gag-asp_proteas"/>
    <property type="match status" value="1"/>
</dbReference>
<evidence type="ECO:0000313" key="3">
    <source>
        <dbReference type="Proteomes" id="UP000254968"/>
    </source>
</evidence>
<protein>
    <submittedName>
        <fullName evidence="2">Aspartyl protease</fullName>
    </submittedName>
</protein>
<dbReference type="Gene3D" id="2.40.70.10">
    <property type="entry name" value="Acid Proteases"/>
    <property type="match status" value="1"/>
</dbReference>
<dbReference type="InterPro" id="IPR021109">
    <property type="entry name" value="Peptidase_aspartic_dom_sf"/>
</dbReference>
<dbReference type="GO" id="GO:0004190">
    <property type="term" value="F:aspartic-type endopeptidase activity"/>
    <property type="evidence" value="ECO:0007669"/>
    <property type="project" value="InterPro"/>
</dbReference>
<sequence>MDNNQYSHSGRIMFIIMWVFFFFLLIVFFYYADSASEGSYHVQNGTVTIKPDSNGHYRIAGSINSEKVEFIVDTGATLVAIPQTLAKRLELKGRYPILLQTANGNISGSLTRIQKLTFANFKLYNVKAVIIPGNDDTMVLLGMNVLEQFNLSQQNKQLIIKK</sequence>
<dbReference type="RefSeq" id="WP_165482038.1">
    <property type="nucleotide sequence ID" value="NZ_CAAAHO010000002.1"/>
</dbReference>
<dbReference type="Proteomes" id="UP000254968">
    <property type="component" value="Unassembled WGS sequence"/>
</dbReference>
<keyword evidence="3" id="KW-1185">Reference proteome</keyword>
<dbReference type="GO" id="GO:0006508">
    <property type="term" value="P:proteolysis"/>
    <property type="evidence" value="ECO:0007669"/>
    <property type="project" value="UniProtKB-KW"/>
</dbReference>
<dbReference type="AlphaFoldDB" id="A0A378I4M3"/>